<evidence type="ECO:0000313" key="2">
    <source>
        <dbReference type="EMBL" id="SUX09927.1"/>
    </source>
</evidence>
<protein>
    <submittedName>
        <fullName evidence="2">Integral membrane protein</fullName>
    </submittedName>
</protein>
<dbReference type="InterPro" id="IPR051311">
    <property type="entry name" value="DedA_domain"/>
</dbReference>
<keyword evidence="3" id="KW-1185">Reference proteome</keyword>
<name>A0A381DH97_9BACT</name>
<dbReference type="Proteomes" id="UP000254920">
    <property type="component" value="Unassembled WGS sequence"/>
</dbReference>
<proteinExistence type="predicted"/>
<evidence type="ECO:0000313" key="3">
    <source>
        <dbReference type="Proteomes" id="UP000254920"/>
    </source>
</evidence>
<dbReference type="Pfam" id="PF09335">
    <property type="entry name" value="VTT_dom"/>
    <property type="match status" value="1"/>
</dbReference>
<dbReference type="STRING" id="32024.GCA_000788295_00010"/>
<organism evidence="2 3">
    <name type="scientific">Campylobacter sputorum subsp. sputorum</name>
    <dbReference type="NCBI Taxonomy" id="32024"/>
    <lineage>
        <taxon>Bacteria</taxon>
        <taxon>Pseudomonadati</taxon>
        <taxon>Campylobacterota</taxon>
        <taxon>Epsilonproteobacteria</taxon>
        <taxon>Campylobacterales</taxon>
        <taxon>Campylobacteraceae</taxon>
        <taxon>Campylobacter</taxon>
    </lineage>
</organism>
<dbReference type="PANTHER" id="PTHR42709">
    <property type="entry name" value="ALKALINE PHOSPHATASE LIKE PROTEIN"/>
    <property type="match status" value="1"/>
</dbReference>
<dbReference type="EMBL" id="UFVD01000001">
    <property type="protein sequence ID" value="SUX09927.1"/>
    <property type="molecule type" value="Genomic_DNA"/>
</dbReference>
<feature type="domain" description="VTT" evidence="1">
    <location>
        <begin position="25"/>
        <end position="137"/>
    </location>
</feature>
<dbReference type="OrthoDB" id="5372697at2"/>
<dbReference type="PANTHER" id="PTHR42709:SF2">
    <property type="entry name" value="INNER MEMBRANE PROTEIN YOHD"/>
    <property type="match status" value="1"/>
</dbReference>
<dbReference type="AlphaFoldDB" id="A0A381DH97"/>
<dbReference type="GeneID" id="93090712"/>
<gene>
    <name evidence="2" type="primary">yohD_2</name>
    <name evidence="2" type="ORF">NCTC12475_00266</name>
</gene>
<evidence type="ECO:0000259" key="1">
    <source>
        <dbReference type="Pfam" id="PF09335"/>
    </source>
</evidence>
<reference evidence="2 3" key="1">
    <citation type="submission" date="2018-06" db="EMBL/GenBank/DDBJ databases">
        <authorList>
            <consortium name="Pathogen Informatics"/>
            <person name="Doyle S."/>
        </authorList>
    </citation>
    <scope>NUCLEOTIDE SEQUENCE [LARGE SCALE GENOMIC DNA]</scope>
    <source>
        <strain evidence="2 3">NCTC12475</strain>
    </source>
</reference>
<accession>A0A381DH97</accession>
<dbReference type="GO" id="GO:0005886">
    <property type="term" value="C:plasma membrane"/>
    <property type="evidence" value="ECO:0007669"/>
    <property type="project" value="TreeGrafter"/>
</dbReference>
<dbReference type="RefSeq" id="WP_089182535.1">
    <property type="nucleotide sequence ID" value="NZ_CP043427.1"/>
</dbReference>
<sequence length="187" mass="21527">MQDMLTSLSTYGYFILFFYSLGGGMVAIIAAGVLSSVGKMDITLSIFIAILGNIIGDSIIFYLSRYNKKEFLPYLKKQRRNVALSQILFKKYGSFIIVVKKYIYGIKTIIPIAIAFTKYPFYKFTIFNIIGSIVWGISLGLLSYFMGDYLIQSYEKLKEYPWVMPLIIFVIFGLIIFYFKQTTKKRA</sequence>
<dbReference type="InterPro" id="IPR032816">
    <property type="entry name" value="VTT_dom"/>
</dbReference>